<dbReference type="PANTHER" id="PTHR43584">
    <property type="entry name" value="NUCLEOTIDYL TRANSFERASE"/>
    <property type="match status" value="1"/>
</dbReference>
<evidence type="ECO:0000259" key="4">
    <source>
        <dbReference type="Pfam" id="PF12804"/>
    </source>
</evidence>
<dbReference type="CDD" id="cd02523">
    <property type="entry name" value="PC_cytidylyltransferase"/>
    <property type="match status" value="1"/>
</dbReference>
<gene>
    <name evidence="5" type="ORF">V3330_12800</name>
</gene>
<keyword evidence="3" id="KW-0460">Magnesium</keyword>
<sequence length="257" mass="28452">MNQPMHAIILAAGRGRRLAGQISDGLPKCLLEFGGKSLLRRHLELLWRGGVSQVDLVVGYEADAIIEHVGRLSERPAAAFHFNPRFEEGSVVSLLAGRETLESGSDVVLMDADVLYHPVILTRLLRSDHANCFLMDRDFTPGDEPVKIALRDGRIVEFRKQLAGDLRFDRLGESVGFFRFDGSMAATMAGECARFESEGMSDAPHEEAIRNVVLRAPQLFGVEDVTGLPWIEIDFPEDVTRAADEILPAIRADHPDH</sequence>
<keyword evidence="2 5" id="KW-0548">Nucleotidyltransferase</keyword>
<evidence type="ECO:0000256" key="3">
    <source>
        <dbReference type="ARBA" id="ARBA00022842"/>
    </source>
</evidence>
<dbReference type="GO" id="GO:0016779">
    <property type="term" value="F:nucleotidyltransferase activity"/>
    <property type="evidence" value="ECO:0007669"/>
    <property type="project" value="UniProtKB-KW"/>
</dbReference>
<dbReference type="EMBL" id="JAZHOG010000008">
    <property type="protein sequence ID" value="MEJ8568505.1"/>
    <property type="molecule type" value="Genomic_DNA"/>
</dbReference>
<dbReference type="Proteomes" id="UP001359886">
    <property type="component" value="Unassembled WGS sequence"/>
</dbReference>
<reference evidence="5 6" key="1">
    <citation type="submission" date="2024-02" db="EMBL/GenBank/DDBJ databases">
        <title>A novel Wenzhouxiangellaceae bacterium, isolated from coastal sediments.</title>
        <authorList>
            <person name="Du Z.-J."/>
            <person name="Ye Y.-Q."/>
            <person name="Zhang X.-Y."/>
        </authorList>
    </citation>
    <scope>NUCLEOTIDE SEQUENCE [LARGE SCALE GENOMIC DNA]</scope>
    <source>
        <strain evidence="5 6">CH-27</strain>
    </source>
</reference>
<dbReference type="AlphaFoldDB" id="A0AAW9RJH2"/>
<keyword evidence="1" id="KW-0808">Transferase</keyword>
<dbReference type="PANTHER" id="PTHR43584:SF8">
    <property type="entry name" value="N-ACETYLMURAMATE ALPHA-1-PHOSPHATE URIDYLYLTRANSFERASE"/>
    <property type="match status" value="1"/>
</dbReference>
<protein>
    <submittedName>
        <fullName evidence="5">Phosphocholine cytidylyltransferase family protein</fullName>
    </submittedName>
</protein>
<evidence type="ECO:0000313" key="6">
    <source>
        <dbReference type="Proteomes" id="UP001359886"/>
    </source>
</evidence>
<name>A0AAW9RJH2_9GAMM</name>
<comment type="caution">
    <text evidence="5">The sequence shown here is derived from an EMBL/GenBank/DDBJ whole genome shotgun (WGS) entry which is preliminary data.</text>
</comment>
<evidence type="ECO:0000313" key="5">
    <source>
        <dbReference type="EMBL" id="MEJ8568505.1"/>
    </source>
</evidence>
<feature type="domain" description="MobA-like NTP transferase" evidence="4">
    <location>
        <begin position="7"/>
        <end position="132"/>
    </location>
</feature>
<organism evidence="5 6">
    <name type="scientific">Elongatibacter sediminis</name>
    <dbReference type="NCBI Taxonomy" id="3119006"/>
    <lineage>
        <taxon>Bacteria</taxon>
        <taxon>Pseudomonadati</taxon>
        <taxon>Pseudomonadota</taxon>
        <taxon>Gammaproteobacteria</taxon>
        <taxon>Chromatiales</taxon>
        <taxon>Wenzhouxiangellaceae</taxon>
        <taxon>Elongatibacter</taxon>
    </lineage>
</organism>
<dbReference type="InterPro" id="IPR025877">
    <property type="entry name" value="MobA-like_NTP_Trfase"/>
</dbReference>
<dbReference type="InterPro" id="IPR050065">
    <property type="entry name" value="GlmU-like"/>
</dbReference>
<dbReference type="Gene3D" id="3.90.550.10">
    <property type="entry name" value="Spore Coat Polysaccharide Biosynthesis Protein SpsA, Chain A"/>
    <property type="match status" value="1"/>
</dbReference>
<evidence type="ECO:0000256" key="2">
    <source>
        <dbReference type="ARBA" id="ARBA00022695"/>
    </source>
</evidence>
<proteinExistence type="predicted"/>
<dbReference type="InterPro" id="IPR029044">
    <property type="entry name" value="Nucleotide-diphossugar_trans"/>
</dbReference>
<accession>A0AAW9RJH2</accession>
<dbReference type="SUPFAM" id="SSF53448">
    <property type="entry name" value="Nucleotide-diphospho-sugar transferases"/>
    <property type="match status" value="1"/>
</dbReference>
<evidence type="ECO:0000256" key="1">
    <source>
        <dbReference type="ARBA" id="ARBA00022679"/>
    </source>
</evidence>
<keyword evidence="6" id="KW-1185">Reference proteome</keyword>
<dbReference type="Pfam" id="PF12804">
    <property type="entry name" value="NTP_transf_3"/>
    <property type="match status" value="1"/>
</dbReference>